<dbReference type="AlphaFoldDB" id="A0A8H7UTD0"/>
<evidence type="ECO:0000313" key="2">
    <source>
        <dbReference type="Proteomes" id="UP000650833"/>
    </source>
</evidence>
<comment type="caution">
    <text evidence="1">The sequence shown here is derived from an EMBL/GenBank/DDBJ whole genome shotgun (WGS) entry which is preliminary data.</text>
</comment>
<evidence type="ECO:0000313" key="1">
    <source>
        <dbReference type="EMBL" id="KAG2191333.1"/>
    </source>
</evidence>
<name>A0A8H7UTD0_9FUNG</name>
<accession>A0A8H7UTD0</accession>
<proteinExistence type="predicted"/>
<dbReference type="OrthoDB" id="2281507at2759"/>
<protein>
    <submittedName>
        <fullName evidence="1">Uncharacterized protein</fullName>
    </submittedName>
</protein>
<dbReference type="Proteomes" id="UP000650833">
    <property type="component" value="Unassembled WGS sequence"/>
</dbReference>
<organism evidence="1 2">
    <name type="scientific">Mucor plumbeus</name>
    <dbReference type="NCBI Taxonomy" id="97098"/>
    <lineage>
        <taxon>Eukaryota</taxon>
        <taxon>Fungi</taxon>
        <taxon>Fungi incertae sedis</taxon>
        <taxon>Mucoromycota</taxon>
        <taxon>Mucoromycotina</taxon>
        <taxon>Mucoromycetes</taxon>
        <taxon>Mucorales</taxon>
        <taxon>Mucorineae</taxon>
        <taxon>Mucoraceae</taxon>
        <taxon>Mucor</taxon>
    </lineage>
</organism>
<dbReference type="EMBL" id="JAEPRC010000838">
    <property type="protein sequence ID" value="KAG2191333.1"/>
    <property type="molecule type" value="Genomic_DNA"/>
</dbReference>
<gene>
    <name evidence="1" type="ORF">INT46_010229</name>
</gene>
<keyword evidence="2" id="KW-1185">Reference proteome</keyword>
<sequence length="170" mass="19037">MSNMMNDNETKKTTVVAPCVNQNNDKLVQQLLKKLDEGSETILNLRSLLTLKTVELNELVHQLELIDRVLINVENGTEEIEIALKDVLVSKNQHDKLLNAEATLNSAIKSACSLYSIDLYSVNNKQASPIKTASIMKKIAVILDELNIKSTLDLYKNGKCFAYIYKNAIN</sequence>
<reference evidence="1" key="1">
    <citation type="submission" date="2020-12" db="EMBL/GenBank/DDBJ databases">
        <title>Metabolic potential, ecology and presence of endohyphal bacteria is reflected in genomic diversity of Mucoromycotina.</title>
        <authorList>
            <person name="Muszewska A."/>
            <person name="Okrasinska A."/>
            <person name="Steczkiewicz K."/>
            <person name="Drgas O."/>
            <person name="Orlowska M."/>
            <person name="Perlinska-Lenart U."/>
            <person name="Aleksandrzak-Piekarczyk T."/>
            <person name="Szatraj K."/>
            <person name="Zielenkiewicz U."/>
            <person name="Pilsyk S."/>
            <person name="Malc E."/>
            <person name="Mieczkowski P."/>
            <person name="Kruszewska J.S."/>
            <person name="Biernat P."/>
            <person name="Pawlowska J."/>
        </authorList>
    </citation>
    <scope>NUCLEOTIDE SEQUENCE</scope>
    <source>
        <strain evidence="1">CBS 226.32</strain>
    </source>
</reference>